<dbReference type="STRING" id="305507.SAMN04489724_0273"/>
<feature type="signal peptide" evidence="1">
    <location>
        <begin position="1"/>
        <end position="23"/>
    </location>
</feature>
<feature type="chain" id="PRO_5011470999" description="Beta-lactamase-inhibitor-like, PepSY-like" evidence="1">
    <location>
        <begin position="24"/>
        <end position="188"/>
    </location>
</feature>
<dbReference type="AlphaFoldDB" id="A0A1I7E8S1"/>
<dbReference type="EMBL" id="FPBF01000012">
    <property type="protein sequence ID" value="SFU20223.1"/>
    <property type="molecule type" value="Genomic_DNA"/>
</dbReference>
<sequence length="188" mass="20640">MKSLQIPCLFLLLTFLISCGSGASNQEANEDGFLAIEEALKDQFGADAYFTDLTITHNKSIGNIISVTVTDDPSSLKMGQWTQSNDSWTQTSDITLEVSEGMNASDFMFQLGDPIDLGKLGGLVEKSKEKLAEEKEIPSPSFHMALVKIPKDGVRSKIEYLVLLQPENGGTTFTYSYDLSGNFISMDY</sequence>
<evidence type="ECO:0000313" key="3">
    <source>
        <dbReference type="Proteomes" id="UP000199673"/>
    </source>
</evidence>
<keyword evidence="3" id="KW-1185">Reference proteome</keyword>
<dbReference type="Proteomes" id="UP000199673">
    <property type="component" value="Unassembled WGS sequence"/>
</dbReference>
<evidence type="ECO:0000313" key="2">
    <source>
        <dbReference type="EMBL" id="SFU20223.1"/>
    </source>
</evidence>
<name>A0A1I7E8S1_9BACT</name>
<evidence type="ECO:0000256" key="1">
    <source>
        <dbReference type="SAM" id="SignalP"/>
    </source>
</evidence>
<accession>A0A1I7E8S1</accession>
<gene>
    <name evidence="2" type="ORF">SAMN04489724_0273</name>
</gene>
<keyword evidence="1" id="KW-0732">Signal</keyword>
<protein>
    <recommendedName>
        <fullName evidence="4">Beta-lactamase-inhibitor-like, PepSY-like</fullName>
    </recommendedName>
</protein>
<organism evidence="2 3">
    <name type="scientific">Algoriphagus locisalis</name>
    <dbReference type="NCBI Taxonomy" id="305507"/>
    <lineage>
        <taxon>Bacteria</taxon>
        <taxon>Pseudomonadati</taxon>
        <taxon>Bacteroidota</taxon>
        <taxon>Cytophagia</taxon>
        <taxon>Cytophagales</taxon>
        <taxon>Cyclobacteriaceae</taxon>
        <taxon>Algoriphagus</taxon>
    </lineage>
</organism>
<dbReference type="OrthoDB" id="676695at2"/>
<dbReference type="PROSITE" id="PS51257">
    <property type="entry name" value="PROKAR_LIPOPROTEIN"/>
    <property type="match status" value="1"/>
</dbReference>
<evidence type="ECO:0008006" key="4">
    <source>
        <dbReference type="Google" id="ProtNLM"/>
    </source>
</evidence>
<proteinExistence type="predicted"/>
<reference evidence="3" key="1">
    <citation type="submission" date="2016-10" db="EMBL/GenBank/DDBJ databases">
        <authorList>
            <person name="Varghese N."/>
            <person name="Submissions S."/>
        </authorList>
    </citation>
    <scope>NUCLEOTIDE SEQUENCE [LARGE SCALE GENOMIC DNA]</scope>
    <source>
        <strain evidence="3">DSM 23445</strain>
    </source>
</reference>
<dbReference type="RefSeq" id="WP_091698402.1">
    <property type="nucleotide sequence ID" value="NZ_FPBF01000012.1"/>
</dbReference>